<reference evidence="2" key="1">
    <citation type="submission" date="2020-05" db="EMBL/GenBank/DDBJ databases">
        <title>Evolutionary and genomic comparisons of hybrid uninucleate and nonhybrid Rhizoctonia fungi.</title>
        <authorList>
            <person name="Li C."/>
            <person name="Chen X."/>
        </authorList>
    </citation>
    <scope>NUCLEOTIDE SEQUENCE</scope>
    <source>
        <strain evidence="2">AG-1 IA</strain>
    </source>
</reference>
<feature type="compositionally biased region" description="Polar residues" evidence="1">
    <location>
        <begin position="156"/>
        <end position="166"/>
    </location>
</feature>
<organism evidence="2 3">
    <name type="scientific">Rhizoctonia solani</name>
    <dbReference type="NCBI Taxonomy" id="456999"/>
    <lineage>
        <taxon>Eukaryota</taxon>
        <taxon>Fungi</taxon>
        <taxon>Dikarya</taxon>
        <taxon>Basidiomycota</taxon>
        <taxon>Agaricomycotina</taxon>
        <taxon>Agaricomycetes</taxon>
        <taxon>Cantharellales</taxon>
        <taxon>Ceratobasidiaceae</taxon>
        <taxon>Rhizoctonia</taxon>
    </lineage>
</organism>
<dbReference type="EMBL" id="CP059659">
    <property type="protein sequence ID" value="QRW16911.1"/>
    <property type="molecule type" value="Genomic_DNA"/>
</dbReference>
<dbReference type="KEGG" id="rsx:RhiXN_04913"/>
<proteinExistence type="predicted"/>
<name>A0A8H8NR39_9AGAM</name>
<evidence type="ECO:0000256" key="1">
    <source>
        <dbReference type="SAM" id="MobiDB-lite"/>
    </source>
</evidence>
<dbReference type="AlphaFoldDB" id="A0A8H8NR39"/>
<protein>
    <submittedName>
        <fullName evidence="2">Uncharacterized protein</fullName>
    </submittedName>
</protein>
<gene>
    <name evidence="2" type="ORF">RhiXN_04913</name>
</gene>
<evidence type="ECO:0000313" key="2">
    <source>
        <dbReference type="EMBL" id="QRW16911.1"/>
    </source>
</evidence>
<sequence length="166" mass="19521">MNRSLIDRNKAKALQAGFRDRDNPYETPVDYIVWNAKMLTLFSDWTKSELITEIMNSAPEHWSLYIDTSVGTTWDNFLDKVAWHEDRLLRHDNNISQDIQKQLNEMKEILKNIEIQLDSNVKTNRSSQWDYKELSDNENTSENKNTSDNESEINKKASTQDSYQTL</sequence>
<dbReference type="RefSeq" id="XP_043177148.1">
    <property type="nucleotide sequence ID" value="XM_043324729.1"/>
</dbReference>
<accession>A0A8H8NR39</accession>
<feature type="compositionally biased region" description="Polar residues" evidence="1">
    <location>
        <begin position="137"/>
        <end position="148"/>
    </location>
</feature>
<feature type="region of interest" description="Disordered" evidence="1">
    <location>
        <begin position="128"/>
        <end position="166"/>
    </location>
</feature>
<dbReference type="GeneID" id="67027192"/>
<dbReference type="Proteomes" id="UP000650533">
    <property type="component" value="Chromosome 2"/>
</dbReference>
<evidence type="ECO:0000313" key="3">
    <source>
        <dbReference type="Proteomes" id="UP000650533"/>
    </source>
</evidence>